<protein>
    <submittedName>
        <fullName evidence="1">Uncharacterized protein</fullName>
    </submittedName>
</protein>
<comment type="caution">
    <text evidence="1">The sequence shown here is derived from an EMBL/GenBank/DDBJ whole genome shotgun (WGS) entry which is preliminary data.</text>
</comment>
<evidence type="ECO:0000313" key="2">
    <source>
        <dbReference type="Proteomes" id="UP000024635"/>
    </source>
</evidence>
<dbReference type="Proteomes" id="UP000024635">
    <property type="component" value="Unassembled WGS sequence"/>
</dbReference>
<evidence type="ECO:0000313" key="1">
    <source>
        <dbReference type="EMBL" id="EYC29598.1"/>
    </source>
</evidence>
<proteinExistence type="predicted"/>
<dbReference type="EMBL" id="JARK01001342">
    <property type="protein sequence ID" value="EYC29598.1"/>
    <property type="molecule type" value="Genomic_DNA"/>
</dbReference>
<sequence>MDLYDIVGHIADAAQTHAFTAALQLHAFYIKGTVLPQNRFRALEKLFLKLHNQVAFNRYGRVSRAMD</sequence>
<keyword evidence="2" id="KW-1185">Reference proteome</keyword>
<accession>A0A016VS77</accession>
<organism evidence="1 2">
    <name type="scientific">Ancylostoma ceylanicum</name>
    <dbReference type="NCBI Taxonomy" id="53326"/>
    <lineage>
        <taxon>Eukaryota</taxon>
        <taxon>Metazoa</taxon>
        <taxon>Ecdysozoa</taxon>
        <taxon>Nematoda</taxon>
        <taxon>Chromadorea</taxon>
        <taxon>Rhabditida</taxon>
        <taxon>Rhabditina</taxon>
        <taxon>Rhabditomorpha</taxon>
        <taxon>Strongyloidea</taxon>
        <taxon>Ancylostomatidae</taxon>
        <taxon>Ancylostomatinae</taxon>
        <taxon>Ancylostoma</taxon>
    </lineage>
</organism>
<name>A0A016VS77_9BILA</name>
<reference evidence="2" key="1">
    <citation type="journal article" date="2015" name="Nat. Genet.">
        <title>The genome and transcriptome of the zoonotic hookworm Ancylostoma ceylanicum identify infection-specific gene families.</title>
        <authorList>
            <person name="Schwarz E.M."/>
            <person name="Hu Y."/>
            <person name="Antoshechkin I."/>
            <person name="Miller M.M."/>
            <person name="Sternberg P.W."/>
            <person name="Aroian R.V."/>
        </authorList>
    </citation>
    <scope>NUCLEOTIDE SEQUENCE</scope>
    <source>
        <strain evidence="2">HY135</strain>
    </source>
</reference>
<gene>
    <name evidence="1" type="primary">Acey_s0006.g3059</name>
    <name evidence="1" type="ORF">Y032_0006g3059</name>
</gene>
<dbReference type="AlphaFoldDB" id="A0A016VS77"/>